<evidence type="ECO:0000313" key="3">
    <source>
        <dbReference type="EMBL" id="SEB77886.1"/>
    </source>
</evidence>
<dbReference type="PRINTS" id="PR00081">
    <property type="entry name" value="GDHRDH"/>
</dbReference>
<dbReference type="Gene3D" id="3.40.50.720">
    <property type="entry name" value="NAD(P)-binding Rossmann-like Domain"/>
    <property type="match status" value="1"/>
</dbReference>
<dbReference type="RefSeq" id="WP_074990197.1">
    <property type="nucleotide sequence ID" value="NZ_FNTD01000004.1"/>
</dbReference>
<proteinExistence type="inferred from homology"/>
<evidence type="ECO:0000313" key="4">
    <source>
        <dbReference type="Proteomes" id="UP000182375"/>
    </source>
</evidence>
<dbReference type="GeneID" id="95509651"/>
<reference evidence="3 4" key="1">
    <citation type="submission" date="2016-10" db="EMBL/GenBank/DDBJ databases">
        <authorList>
            <person name="de Groot N.N."/>
        </authorList>
    </citation>
    <scope>NUCLEOTIDE SEQUENCE [LARGE SCALE GENOMIC DNA]</scope>
    <source>
        <strain evidence="3 4">DSM 40306</strain>
    </source>
</reference>
<dbReference type="Proteomes" id="UP000182375">
    <property type="component" value="Unassembled WGS sequence"/>
</dbReference>
<dbReference type="STRING" id="67331.SAMN04490357_0366"/>
<dbReference type="PANTHER" id="PTHR42760">
    <property type="entry name" value="SHORT-CHAIN DEHYDROGENASES/REDUCTASES FAMILY MEMBER"/>
    <property type="match status" value="1"/>
</dbReference>
<dbReference type="SUPFAM" id="SSF51735">
    <property type="entry name" value="NAD(P)-binding Rossmann-fold domains"/>
    <property type="match status" value="1"/>
</dbReference>
<comment type="similarity">
    <text evidence="1">Belongs to the short-chain dehydrogenases/reductases (SDR) family.</text>
</comment>
<accession>A0A1H4M4D9</accession>
<dbReference type="AlphaFoldDB" id="A0A1H4M4D9"/>
<evidence type="ECO:0000256" key="2">
    <source>
        <dbReference type="ARBA" id="ARBA00023002"/>
    </source>
</evidence>
<dbReference type="PRINTS" id="PR00080">
    <property type="entry name" value="SDRFAMILY"/>
</dbReference>
<dbReference type="PANTHER" id="PTHR42760:SF115">
    <property type="entry name" value="3-OXOACYL-[ACYL-CARRIER-PROTEIN] REDUCTASE FABG"/>
    <property type="match status" value="1"/>
</dbReference>
<evidence type="ECO:0000256" key="1">
    <source>
        <dbReference type="ARBA" id="ARBA00006484"/>
    </source>
</evidence>
<dbReference type="GO" id="GO:0016616">
    <property type="term" value="F:oxidoreductase activity, acting on the CH-OH group of donors, NAD or NADP as acceptor"/>
    <property type="evidence" value="ECO:0007669"/>
    <property type="project" value="TreeGrafter"/>
</dbReference>
<organism evidence="3 4">
    <name type="scientific">Streptomyces misionensis</name>
    <dbReference type="NCBI Taxonomy" id="67331"/>
    <lineage>
        <taxon>Bacteria</taxon>
        <taxon>Bacillati</taxon>
        <taxon>Actinomycetota</taxon>
        <taxon>Actinomycetes</taxon>
        <taxon>Kitasatosporales</taxon>
        <taxon>Streptomycetaceae</taxon>
        <taxon>Streptomyces</taxon>
    </lineage>
</organism>
<gene>
    <name evidence="3" type="ORF">SAMN04490357_0366</name>
</gene>
<protein>
    <submittedName>
        <fullName evidence="3">NAD(P)-dependent dehydrogenase, short-chain alcohol dehydrogenase family</fullName>
    </submittedName>
</protein>
<dbReference type="InterPro" id="IPR002347">
    <property type="entry name" value="SDR_fam"/>
</dbReference>
<keyword evidence="2" id="KW-0560">Oxidoreductase</keyword>
<dbReference type="InterPro" id="IPR036291">
    <property type="entry name" value="NAD(P)-bd_dom_sf"/>
</dbReference>
<dbReference type="CDD" id="cd05233">
    <property type="entry name" value="SDR_c"/>
    <property type="match status" value="1"/>
</dbReference>
<sequence length="249" mass="26109">MTEPAARRTVVVTGAGRGLGEAMARRAAADGFRVVVAELNTAWGERTAQAIRSAGGEAESVPLDVADPASVAALADRLAGSGPVYGLVNNAALANGVGGKEFQDIDIEVWDRLMAVNARGPWLVAKHLLPLMSRPGRIVNVASDAALYGSPRLAHYLASKGAVISLTRGMARELGEQGITVNAVAPGLTEVEATETVPPERHALYATHRAITRPQRPEDLTGLVAYLLGEESRYVTGQVIAVNGGFTMH</sequence>
<dbReference type="EMBL" id="FNTD01000004">
    <property type="protein sequence ID" value="SEB77886.1"/>
    <property type="molecule type" value="Genomic_DNA"/>
</dbReference>
<dbReference type="FunFam" id="3.40.50.720:FF:000084">
    <property type="entry name" value="Short-chain dehydrogenase reductase"/>
    <property type="match status" value="1"/>
</dbReference>
<dbReference type="Pfam" id="PF13561">
    <property type="entry name" value="adh_short_C2"/>
    <property type="match status" value="1"/>
</dbReference>
<name>A0A1H4M4D9_9ACTN</name>